<dbReference type="InterPro" id="IPR018954">
    <property type="entry name" value="Betagal_dom2"/>
</dbReference>
<dbReference type="InterPro" id="IPR008979">
    <property type="entry name" value="Galactose-bd-like_sf"/>
</dbReference>
<proteinExistence type="predicted"/>
<feature type="domain" description="Beta-galactosidase" evidence="4">
    <location>
        <begin position="140"/>
        <end position="201"/>
    </location>
</feature>
<dbReference type="SUPFAM" id="SSF117100">
    <property type="entry name" value="Beta-galactosidase LacA, domain 3"/>
    <property type="match status" value="1"/>
</dbReference>
<evidence type="ECO:0000259" key="5">
    <source>
        <dbReference type="Pfam" id="PF13364"/>
    </source>
</evidence>
<keyword evidence="7" id="KW-1185">Reference proteome</keyword>
<protein>
    <submittedName>
        <fullName evidence="6">Uncharacterized protein</fullName>
    </submittedName>
</protein>
<evidence type="ECO:0000313" key="7">
    <source>
        <dbReference type="Proteomes" id="UP000191691"/>
    </source>
</evidence>
<dbReference type="GO" id="GO:0004565">
    <property type="term" value="F:beta-galactosidase activity"/>
    <property type="evidence" value="ECO:0007669"/>
    <property type="project" value="UniProtKB-ARBA"/>
</dbReference>
<dbReference type="Gene3D" id="2.102.20.10">
    <property type="entry name" value="Beta-galactosidase, domain 2"/>
    <property type="match status" value="1"/>
</dbReference>
<keyword evidence="2" id="KW-0326">Glycosidase</keyword>
<dbReference type="Gene3D" id="2.60.120.260">
    <property type="entry name" value="Galactose-binding domain-like"/>
    <property type="match status" value="3"/>
</dbReference>
<evidence type="ECO:0000259" key="3">
    <source>
        <dbReference type="Pfam" id="PF10435"/>
    </source>
</evidence>
<gene>
    <name evidence="6" type="ORF">PENNAL_c0023G02887</name>
</gene>
<dbReference type="InterPro" id="IPR025972">
    <property type="entry name" value="BetaGal_dom3"/>
</dbReference>
<dbReference type="STRING" id="60175.A0A1V6YEG2"/>
<evidence type="ECO:0000259" key="4">
    <source>
        <dbReference type="Pfam" id="PF13363"/>
    </source>
</evidence>
<dbReference type="InterPro" id="IPR025300">
    <property type="entry name" value="BetaGal_jelly_roll_dom"/>
</dbReference>
<dbReference type="Pfam" id="PF10435">
    <property type="entry name" value="BetaGal_dom2"/>
    <property type="match status" value="1"/>
</dbReference>
<dbReference type="OMA" id="ANGREYN"/>
<dbReference type="Gene3D" id="2.60.390.10">
    <property type="entry name" value="Beta-galactosidase, domain 3"/>
    <property type="match status" value="1"/>
</dbReference>
<organism evidence="6 7">
    <name type="scientific">Penicillium nalgiovense</name>
    <dbReference type="NCBI Taxonomy" id="60175"/>
    <lineage>
        <taxon>Eukaryota</taxon>
        <taxon>Fungi</taxon>
        <taxon>Dikarya</taxon>
        <taxon>Ascomycota</taxon>
        <taxon>Pezizomycotina</taxon>
        <taxon>Eurotiomycetes</taxon>
        <taxon>Eurotiomycetidae</taxon>
        <taxon>Eurotiales</taxon>
        <taxon>Aspergillaceae</taxon>
        <taxon>Penicillium</taxon>
    </lineage>
</organism>
<dbReference type="SUPFAM" id="SSF49785">
    <property type="entry name" value="Galactose-binding domain-like"/>
    <property type="match status" value="2"/>
</dbReference>
<evidence type="ECO:0000313" key="6">
    <source>
        <dbReference type="EMBL" id="OQE85775.1"/>
    </source>
</evidence>
<sequence>MGFTGVSFYVDWSLVEGKPGNNCWRDTCMGSKTAIRSDDPEYMNATAEYVSTLGRIIERVEITNLIYSSAEIFTWARGAGSTLIFESQPLSKETESKYSSADLPGLVVKCYVTRATRIVRVADLQVYLLWRNDAYNYWSLVVIKAGYLIRTAHLINNSLRLTGDVNATREIEVICSPAASLKGIAFNGEVLQTSKTSNGNLQGIVRYNPPKLDISDLSNLEWKFIDSLPETQASYDDSAWTPCIQCSKYTPRQPDTPSSLYSMDYGFHTGYLLYHGYFNANGREYNVWLNVSGGAGFGHSVRLNDTLLGSWVGSILIGHMGQYEEAPGTDAVKFPRGILNYGISGHAQSDVSWKLMGNLAGEKYQNGARGPLNDGGMYAKRQGYHYPSPPTSTLELSNPVTYGLSHVGVGFYAAYFRLNIPCGWDFPMSVVFNDSLHSSTKENSLGNNYRCQLLVFINGYQFRKYKGILNHGEDNHIGLTVWAQDKQGATQGSL</sequence>
<feature type="domain" description="Beta-galactosidase jelly roll" evidence="5">
    <location>
        <begin position="235"/>
        <end position="341"/>
    </location>
</feature>
<dbReference type="InterPro" id="IPR036833">
    <property type="entry name" value="BetaGal_dom3_sf"/>
</dbReference>
<feature type="domain" description="Beta-galactosidase" evidence="3">
    <location>
        <begin position="63"/>
        <end position="137"/>
    </location>
</feature>
<name>A0A1V6YEG2_PENNA</name>
<reference evidence="7" key="1">
    <citation type="journal article" date="2017" name="Nat. Microbiol.">
        <title>Global analysis of biosynthetic gene clusters reveals vast potential of secondary metabolite production in Penicillium species.</title>
        <authorList>
            <person name="Nielsen J.C."/>
            <person name="Grijseels S."/>
            <person name="Prigent S."/>
            <person name="Ji B."/>
            <person name="Dainat J."/>
            <person name="Nielsen K.F."/>
            <person name="Frisvad J.C."/>
            <person name="Workman M."/>
            <person name="Nielsen J."/>
        </authorList>
    </citation>
    <scope>NUCLEOTIDE SEQUENCE [LARGE SCALE GENOMIC DNA]</scope>
    <source>
        <strain evidence="7">IBT 13039</strain>
    </source>
</reference>
<dbReference type="AlphaFoldDB" id="A0A1V6YEG2"/>
<evidence type="ECO:0000256" key="2">
    <source>
        <dbReference type="ARBA" id="ARBA00023295"/>
    </source>
</evidence>
<comment type="caution">
    <text evidence="6">The sequence shown here is derived from an EMBL/GenBank/DDBJ whole genome shotgun (WGS) entry which is preliminary data.</text>
</comment>
<keyword evidence="1" id="KW-0378">Hydrolase</keyword>
<dbReference type="Proteomes" id="UP000191691">
    <property type="component" value="Unassembled WGS sequence"/>
</dbReference>
<evidence type="ECO:0000256" key="1">
    <source>
        <dbReference type="ARBA" id="ARBA00022801"/>
    </source>
</evidence>
<dbReference type="InterPro" id="IPR037110">
    <property type="entry name" value="Betagal_dom2_sf"/>
</dbReference>
<feature type="domain" description="Beta-galactosidase jelly roll" evidence="5">
    <location>
        <begin position="378"/>
        <end position="486"/>
    </location>
</feature>
<dbReference type="EMBL" id="MOOB01000023">
    <property type="protein sequence ID" value="OQE85775.1"/>
    <property type="molecule type" value="Genomic_DNA"/>
</dbReference>
<dbReference type="Pfam" id="PF13363">
    <property type="entry name" value="BetaGal_dom3"/>
    <property type="match status" value="1"/>
</dbReference>
<dbReference type="Pfam" id="PF13364">
    <property type="entry name" value="BetaGal_ABD2"/>
    <property type="match status" value="2"/>
</dbReference>
<accession>A0A1V6YEG2</accession>